<protein>
    <submittedName>
        <fullName evidence="1">Uncharacterized protein</fullName>
    </submittedName>
</protein>
<dbReference type="RefSeq" id="WP_123401695.1">
    <property type="nucleotide sequence ID" value="NZ_RJVI01000002.1"/>
</dbReference>
<sequence>MTPIEDLVGRIERLLERLEPWIPPPPAPPPEEAVALRWRRRGPAAWLEPVPHPRLTRLEDLLGIDRQKAEVVRNTAQFVAGLPANNVLLTGARGTGKSSLVKALLPAFAGEGLRLVELDAQDLEDLPEVVERLAGRPGRHILFVDDLSFGADDPSYKHLKAMLEGSLAAPAEGLLVYATSNRRHLMPEYQAENLEARMVGGELHPGEAVEEKLSLSDRFGLWLSFHPFDQAQYLAVVRHWLRRLGVEAWDEATEREALRWAQTRGSRSGRTAWQFARDWAGRTGLAAASP</sequence>
<dbReference type="OrthoDB" id="9812140at2"/>
<dbReference type="SUPFAM" id="SSF52540">
    <property type="entry name" value="P-loop containing nucleoside triphosphate hydrolases"/>
    <property type="match status" value="1"/>
</dbReference>
<dbReference type="InterPro" id="IPR008533">
    <property type="entry name" value="DUF815"/>
</dbReference>
<gene>
    <name evidence="1" type="ORF">EDC57_2005</name>
</gene>
<accession>A0A3N1Y1T0</accession>
<dbReference type="Proteomes" id="UP000276634">
    <property type="component" value="Unassembled WGS sequence"/>
</dbReference>
<dbReference type="Pfam" id="PF05673">
    <property type="entry name" value="DUF815"/>
    <property type="match status" value="1"/>
</dbReference>
<evidence type="ECO:0000313" key="1">
    <source>
        <dbReference type="EMBL" id="ROR32793.1"/>
    </source>
</evidence>
<organism evidence="1 2">
    <name type="scientific">Inmirania thermothiophila</name>
    <dbReference type="NCBI Taxonomy" id="1750597"/>
    <lineage>
        <taxon>Bacteria</taxon>
        <taxon>Pseudomonadati</taxon>
        <taxon>Pseudomonadota</taxon>
        <taxon>Gammaproteobacteria</taxon>
        <taxon>Chromatiales</taxon>
        <taxon>Ectothiorhodospiraceae</taxon>
        <taxon>Inmirania</taxon>
    </lineage>
</organism>
<dbReference type="Gene3D" id="3.40.50.300">
    <property type="entry name" value="P-loop containing nucleotide triphosphate hydrolases"/>
    <property type="match status" value="1"/>
</dbReference>
<evidence type="ECO:0000313" key="2">
    <source>
        <dbReference type="Proteomes" id="UP000276634"/>
    </source>
</evidence>
<dbReference type="AlphaFoldDB" id="A0A3N1Y1T0"/>
<keyword evidence="2" id="KW-1185">Reference proteome</keyword>
<name>A0A3N1Y1T0_9GAMM</name>
<reference evidence="1 2" key="1">
    <citation type="submission" date="2018-11" db="EMBL/GenBank/DDBJ databases">
        <title>Genomic Encyclopedia of Type Strains, Phase IV (KMG-IV): sequencing the most valuable type-strain genomes for metagenomic binning, comparative biology and taxonomic classification.</title>
        <authorList>
            <person name="Goeker M."/>
        </authorList>
    </citation>
    <scope>NUCLEOTIDE SEQUENCE [LARGE SCALE GENOMIC DNA]</scope>
    <source>
        <strain evidence="1 2">DSM 100275</strain>
    </source>
</reference>
<dbReference type="PANTHER" id="PTHR42935:SF1">
    <property type="entry name" value="SLR0930 PROTEIN"/>
    <property type="match status" value="1"/>
</dbReference>
<dbReference type="PANTHER" id="PTHR42935">
    <property type="entry name" value="SLR0930 PROTEIN"/>
    <property type="match status" value="1"/>
</dbReference>
<comment type="caution">
    <text evidence="1">The sequence shown here is derived from an EMBL/GenBank/DDBJ whole genome shotgun (WGS) entry which is preliminary data.</text>
</comment>
<dbReference type="EMBL" id="RJVI01000002">
    <property type="protein sequence ID" value="ROR32793.1"/>
    <property type="molecule type" value="Genomic_DNA"/>
</dbReference>
<proteinExistence type="predicted"/>
<dbReference type="InterPro" id="IPR027417">
    <property type="entry name" value="P-loop_NTPase"/>
</dbReference>